<dbReference type="PANTHER" id="PTHR30352:SF2">
    <property type="entry name" value="ANAEROBIC RIBONUCLEOSIDE-TRIPHOSPHATE REDUCTASE-ACTIVATING PROTEIN"/>
    <property type="match status" value="1"/>
</dbReference>
<evidence type="ECO:0000256" key="1">
    <source>
        <dbReference type="ARBA" id="ARBA00001966"/>
    </source>
</evidence>
<keyword evidence="7" id="KW-0479">Metal-binding</keyword>
<dbReference type="InterPro" id="IPR058240">
    <property type="entry name" value="rSAM_sf"/>
</dbReference>
<keyword evidence="5" id="KW-0004">4Fe-4S</keyword>
<dbReference type="AlphaFoldDB" id="A0A1E5G4T3"/>
<dbReference type="InterPro" id="IPR007197">
    <property type="entry name" value="rSAM"/>
</dbReference>
<dbReference type="GO" id="GO:0043365">
    <property type="term" value="F:[formate-C-acetyltransferase]-activating enzyme activity"/>
    <property type="evidence" value="ECO:0007669"/>
    <property type="project" value="InterPro"/>
</dbReference>
<evidence type="ECO:0000256" key="7">
    <source>
        <dbReference type="ARBA" id="ARBA00022723"/>
    </source>
</evidence>
<accession>A0A1E5G4T3</accession>
<protein>
    <recommendedName>
        <fullName evidence="4 12">Anaerobic ribonucleoside-triphosphate reductase-activating protein</fullName>
        <ecNumber evidence="12">1.97.1.-</ecNumber>
    </recommendedName>
</protein>
<evidence type="ECO:0000256" key="6">
    <source>
        <dbReference type="ARBA" id="ARBA00022691"/>
    </source>
</evidence>
<dbReference type="SUPFAM" id="SSF102114">
    <property type="entry name" value="Radical SAM enzymes"/>
    <property type="match status" value="1"/>
</dbReference>
<dbReference type="InterPro" id="IPR034457">
    <property type="entry name" value="Organic_radical-activating"/>
</dbReference>
<keyword evidence="6" id="KW-0949">S-adenosyl-L-methionine</keyword>
<feature type="domain" description="Radical SAM core" evidence="13">
    <location>
        <begin position="13"/>
        <end position="165"/>
    </location>
</feature>
<evidence type="ECO:0000256" key="2">
    <source>
        <dbReference type="ARBA" id="ARBA00003852"/>
    </source>
</evidence>
<evidence type="ECO:0000256" key="10">
    <source>
        <dbReference type="ARBA" id="ARBA00023014"/>
    </source>
</evidence>
<dbReference type="PIRSF" id="PIRSF000368">
    <property type="entry name" value="NrdG"/>
    <property type="match status" value="1"/>
</dbReference>
<dbReference type="PROSITE" id="PS51918">
    <property type="entry name" value="RADICAL_SAM"/>
    <property type="match status" value="1"/>
</dbReference>
<dbReference type="OrthoDB" id="9782387at2"/>
<evidence type="ECO:0000256" key="8">
    <source>
        <dbReference type="ARBA" id="ARBA00023002"/>
    </source>
</evidence>
<reference evidence="14 15" key="1">
    <citation type="submission" date="2016-09" db="EMBL/GenBank/DDBJ databases">
        <title>Draft genome sequence for the type strain of Desulfuribacillus alkaliarsenatis AHT28, an obligately anaerobic, sulfidogenic bacterium isolated from Russian soda lake sediments.</title>
        <authorList>
            <person name="Abin C.A."/>
            <person name="Hollibaugh J.T."/>
        </authorList>
    </citation>
    <scope>NUCLEOTIDE SEQUENCE [LARGE SCALE GENOMIC DNA]</scope>
    <source>
        <strain evidence="14 15">AHT28</strain>
    </source>
</reference>
<dbReference type="Gene3D" id="3.20.20.70">
    <property type="entry name" value="Aldolase class I"/>
    <property type="match status" value="1"/>
</dbReference>
<evidence type="ECO:0000313" key="14">
    <source>
        <dbReference type="EMBL" id="OEF98187.1"/>
    </source>
</evidence>
<dbReference type="SFLD" id="SFLDG01063">
    <property type="entry name" value="activating_enzymes__group_1"/>
    <property type="match status" value="1"/>
</dbReference>
<dbReference type="EMBL" id="MIJE01000001">
    <property type="protein sequence ID" value="OEF98187.1"/>
    <property type="molecule type" value="Genomic_DNA"/>
</dbReference>
<keyword evidence="15" id="KW-1185">Reference proteome</keyword>
<dbReference type="PROSITE" id="PS01087">
    <property type="entry name" value="RADICAL_ACTIVATING"/>
    <property type="match status" value="1"/>
</dbReference>
<proteinExistence type="inferred from homology"/>
<dbReference type="SFLD" id="SFLDS00029">
    <property type="entry name" value="Radical_SAM"/>
    <property type="match status" value="1"/>
</dbReference>
<dbReference type="EC" id="1.97.1.-" evidence="12"/>
<keyword evidence="8 12" id="KW-0560">Oxidoreductase</keyword>
<comment type="function">
    <text evidence="2 12">Activation of anaerobic ribonucleoside-triphosphate reductase under anaerobic conditions by generation of an organic free radical, using S-adenosylmethionine and reduced flavodoxin as cosubstrates to produce 5'-deoxy-adenosine.</text>
</comment>
<keyword evidence="9" id="KW-0408">Iron</keyword>
<dbReference type="InterPro" id="IPR001989">
    <property type="entry name" value="Radical_activat_CS"/>
</dbReference>
<evidence type="ECO:0000259" key="13">
    <source>
        <dbReference type="PROSITE" id="PS51918"/>
    </source>
</evidence>
<dbReference type="CDD" id="cd01335">
    <property type="entry name" value="Radical_SAM"/>
    <property type="match status" value="1"/>
</dbReference>
<comment type="caution">
    <text evidence="14">The sequence shown here is derived from an EMBL/GenBank/DDBJ whole genome shotgun (WGS) entry which is preliminary data.</text>
</comment>
<dbReference type="SFLD" id="SFLDG01066">
    <property type="entry name" value="organic_radical-activating_enz"/>
    <property type="match status" value="1"/>
</dbReference>
<evidence type="ECO:0000256" key="11">
    <source>
        <dbReference type="ARBA" id="ARBA00047365"/>
    </source>
</evidence>
<dbReference type="Pfam" id="PF13353">
    <property type="entry name" value="Fer4_12"/>
    <property type="match status" value="1"/>
</dbReference>
<dbReference type="Proteomes" id="UP000094296">
    <property type="component" value="Unassembled WGS sequence"/>
</dbReference>
<dbReference type="STRING" id="766136.BHF68_00415"/>
<evidence type="ECO:0000256" key="12">
    <source>
        <dbReference type="PIRNR" id="PIRNR000368"/>
    </source>
</evidence>
<dbReference type="PANTHER" id="PTHR30352">
    <property type="entry name" value="PYRUVATE FORMATE-LYASE-ACTIVATING ENZYME"/>
    <property type="match status" value="1"/>
</dbReference>
<dbReference type="GO" id="GO:0004748">
    <property type="term" value="F:ribonucleoside-diphosphate reductase activity, thioredoxin disulfide as acceptor"/>
    <property type="evidence" value="ECO:0007669"/>
    <property type="project" value="TreeGrafter"/>
</dbReference>
<dbReference type="RefSeq" id="WP_069641679.1">
    <property type="nucleotide sequence ID" value="NZ_MIJE01000001.1"/>
</dbReference>
<evidence type="ECO:0000256" key="3">
    <source>
        <dbReference type="ARBA" id="ARBA00009777"/>
    </source>
</evidence>
<dbReference type="NCBIfam" id="TIGR02491">
    <property type="entry name" value="NrdG"/>
    <property type="match status" value="1"/>
</dbReference>
<gene>
    <name evidence="14" type="ORF">BHF68_00415</name>
</gene>
<dbReference type="GO" id="GO:0046872">
    <property type="term" value="F:metal ion binding"/>
    <property type="evidence" value="ECO:0007669"/>
    <property type="project" value="UniProtKB-KW"/>
</dbReference>
<comment type="cofactor">
    <cofactor evidence="1">
        <name>[4Fe-4S] cluster</name>
        <dbReference type="ChEBI" id="CHEBI:49883"/>
    </cofactor>
</comment>
<evidence type="ECO:0000313" key="15">
    <source>
        <dbReference type="Proteomes" id="UP000094296"/>
    </source>
</evidence>
<dbReference type="GO" id="GO:0051539">
    <property type="term" value="F:4 iron, 4 sulfur cluster binding"/>
    <property type="evidence" value="ECO:0007669"/>
    <property type="project" value="UniProtKB-KW"/>
</dbReference>
<name>A0A1E5G4T3_9FIRM</name>
<comment type="catalytic activity">
    <reaction evidence="11">
        <text>glycyl-[protein] + reduced [flavodoxin] + S-adenosyl-L-methionine = glycin-2-yl radical-[protein] + semiquinone [flavodoxin] + 5'-deoxyadenosine + L-methionine + H(+)</text>
        <dbReference type="Rhea" id="RHEA:61976"/>
        <dbReference type="Rhea" id="RHEA-COMP:10622"/>
        <dbReference type="Rhea" id="RHEA-COMP:14480"/>
        <dbReference type="Rhea" id="RHEA-COMP:15993"/>
        <dbReference type="Rhea" id="RHEA-COMP:15994"/>
        <dbReference type="ChEBI" id="CHEBI:15378"/>
        <dbReference type="ChEBI" id="CHEBI:17319"/>
        <dbReference type="ChEBI" id="CHEBI:29947"/>
        <dbReference type="ChEBI" id="CHEBI:32722"/>
        <dbReference type="ChEBI" id="CHEBI:57618"/>
        <dbReference type="ChEBI" id="CHEBI:57844"/>
        <dbReference type="ChEBI" id="CHEBI:59789"/>
        <dbReference type="ChEBI" id="CHEBI:140311"/>
    </reaction>
</comment>
<dbReference type="InterPro" id="IPR013785">
    <property type="entry name" value="Aldolase_TIM"/>
</dbReference>
<evidence type="ECO:0000256" key="4">
    <source>
        <dbReference type="ARBA" id="ARBA00014281"/>
    </source>
</evidence>
<evidence type="ECO:0000256" key="5">
    <source>
        <dbReference type="ARBA" id="ARBA00022485"/>
    </source>
</evidence>
<dbReference type="SFLD" id="SFLDF00299">
    <property type="entry name" value="anaerobic_ribonucleoside-triph"/>
    <property type="match status" value="1"/>
</dbReference>
<organism evidence="14 15">
    <name type="scientific">Desulfuribacillus alkaliarsenatis</name>
    <dbReference type="NCBI Taxonomy" id="766136"/>
    <lineage>
        <taxon>Bacteria</taxon>
        <taxon>Bacillati</taxon>
        <taxon>Bacillota</taxon>
        <taxon>Desulfuribacillia</taxon>
        <taxon>Desulfuribacillales</taxon>
        <taxon>Desulfuribacillaceae</taxon>
        <taxon>Desulfuribacillus</taxon>
    </lineage>
</organism>
<evidence type="ECO:0000256" key="9">
    <source>
        <dbReference type="ARBA" id="ARBA00023004"/>
    </source>
</evidence>
<sequence length="165" mass="18496">MIRYADIVKESIVDGKGIRLVVFLQGCKLACEGCHNPGLQPLDGGKEVTEEELVRLILENLNPLHKGLTISGGEPTLQAEAVHKVIQAVKKVKPNLDVWVFSGFTFDRVKDLPMMEYVDVLVDGPFRIEEKSLQLQFRGSKNQRVIDMKQSLLEDKVVPLVLEES</sequence>
<keyword evidence="10" id="KW-0411">Iron-sulfur</keyword>
<dbReference type="InterPro" id="IPR012837">
    <property type="entry name" value="NrdG"/>
</dbReference>
<comment type="similarity">
    <text evidence="3 12">Belongs to the organic radical-activating enzymes family.</text>
</comment>